<feature type="transmembrane region" description="Helical" evidence="8">
    <location>
        <begin position="128"/>
        <end position="155"/>
    </location>
</feature>
<dbReference type="Pfam" id="PF03379">
    <property type="entry name" value="CcmB"/>
    <property type="match status" value="1"/>
</dbReference>
<dbReference type="GO" id="GO:0005886">
    <property type="term" value="C:plasma membrane"/>
    <property type="evidence" value="ECO:0007669"/>
    <property type="project" value="TreeGrafter"/>
</dbReference>
<keyword evidence="6 8" id="KW-1133">Transmembrane helix</keyword>
<protein>
    <submittedName>
        <fullName evidence="9">ABC transporter channel subunit</fullName>
    </submittedName>
</protein>
<keyword evidence="4 8" id="KW-0812">Transmembrane</keyword>
<keyword evidence="3" id="KW-0813">Transport</keyword>
<evidence type="ECO:0000256" key="6">
    <source>
        <dbReference type="ARBA" id="ARBA00022989"/>
    </source>
</evidence>
<evidence type="ECO:0000256" key="7">
    <source>
        <dbReference type="ARBA" id="ARBA00023136"/>
    </source>
</evidence>
<evidence type="ECO:0000256" key="4">
    <source>
        <dbReference type="ARBA" id="ARBA00022692"/>
    </source>
</evidence>
<dbReference type="AlphaFoldDB" id="O21279"/>
<evidence type="ECO:0000313" key="9">
    <source>
        <dbReference type="EMBL" id="AAD11906.1"/>
    </source>
</evidence>
<keyword evidence="7 8" id="KW-0472">Membrane</keyword>
<feature type="transmembrane region" description="Helical" evidence="8">
    <location>
        <begin position="21"/>
        <end position="40"/>
    </location>
</feature>
<dbReference type="GO" id="GO:1903607">
    <property type="term" value="P:cytochrome c biosynthetic process"/>
    <property type="evidence" value="ECO:0007669"/>
    <property type="project" value="TreeGrafter"/>
</dbReference>
<dbReference type="GeneID" id="801076"/>
<feature type="transmembrane region" description="Helical" evidence="8">
    <location>
        <begin position="101"/>
        <end position="122"/>
    </location>
</feature>
<dbReference type="GO" id="GO:0015232">
    <property type="term" value="F:heme transmembrane transporter activity"/>
    <property type="evidence" value="ECO:0007669"/>
    <property type="project" value="InterPro"/>
</dbReference>
<accession>O21279</accession>
<comment type="subcellular location">
    <subcellularLocation>
        <location evidence="1">Membrane</location>
        <topology evidence="1">Multi-pass membrane protein</topology>
    </subcellularLocation>
</comment>
<organism evidence="9">
    <name type="scientific">Reclinomonas americana</name>
    <dbReference type="NCBI Taxonomy" id="48483"/>
    <lineage>
        <taxon>Eukaryota</taxon>
        <taxon>Discoba</taxon>
        <taxon>Jakobida</taxon>
        <taxon>Histionina</taxon>
        <taxon>Histionidae</taxon>
        <taxon>Reclinomonas</taxon>
    </lineage>
</organism>
<comment type="similarity">
    <text evidence="2">Belongs to the CcmB/CycW/HelB family.</text>
</comment>
<evidence type="ECO:0000256" key="5">
    <source>
        <dbReference type="ARBA" id="ARBA00022748"/>
    </source>
</evidence>
<feature type="transmembrane region" description="Helical" evidence="8">
    <location>
        <begin position="46"/>
        <end position="67"/>
    </location>
</feature>
<evidence type="ECO:0000256" key="8">
    <source>
        <dbReference type="SAM" id="Phobius"/>
    </source>
</evidence>
<name>O21279_RECAM</name>
<dbReference type="PANTHER" id="PTHR30070">
    <property type="entry name" value="HEME EXPORTER PROTEIN B"/>
    <property type="match status" value="1"/>
</dbReference>
<sequence length="224" mass="26238">MLLFLFQFYYQFSFIIKNKNDYINATLFYLIILIFFPISLKYNQNIIFNTSISIIIIASFLTTIFILNRFFIEDKEEGHLLEYNLLQNKTSLPKLIIIKCFIKWLLISISLILGTFIGIILLNIPFYYYLPIILILLITTLLLILIGSIGSALFIGHKEKSVLICLFIMPFYLPILIFTTNLLQTILIGETINNQFYFISLFFLFLLIFSPNICAYNLKLWSAQ</sequence>
<reference evidence="9" key="1">
    <citation type="journal article" date="1997" name="Nature">
        <title>An ancestral mitochondrial DNA resembling a eubacterial genome in miniature.</title>
        <authorList>
            <person name="Lang B.F."/>
            <person name="Burger G."/>
            <person name="O'Kelly C.J."/>
            <person name="Cedergren R."/>
            <person name="Golding G.B."/>
            <person name="Lemieux C."/>
            <person name="Sankoff D."/>
            <person name="Turmel M."/>
            <person name="Gray M.W."/>
        </authorList>
    </citation>
    <scope>NUCLEOTIDE SEQUENCE</scope>
    <source>
        <strain evidence="9">ATCC50394</strain>
    </source>
</reference>
<keyword evidence="9" id="KW-0496">Mitochondrion</keyword>
<dbReference type="GO" id="GO:0017004">
    <property type="term" value="P:cytochrome complex assembly"/>
    <property type="evidence" value="ECO:0007669"/>
    <property type="project" value="UniProtKB-KW"/>
</dbReference>
<keyword evidence="5" id="KW-0201">Cytochrome c-type biogenesis</keyword>
<dbReference type="RefSeq" id="NP_044791.1">
    <property type="nucleotide sequence ID" value="NC_001823.1"/>
</dbReference>
<dbReference type="PRINTS" id="PR01414">
    <property type="entry name" value="CCMBBIOGNSIS"/>
</dbReference>
<feature type="transmembrane region" description="Helical" evidence="8">
    <location>
        <begin position="196"/>
        <end position="218"/>
    </location>
</feature>
<dbReference type="PIR" id="S78173">
    <property type="entry name" value="S78173"/>
</dbReference>
<proteinExistence type="inferred from homology"/>
<geneLocation type="mitochondrion" evidence="9"/>
<feature type="transmembrane region" description="Helical" evidence="8">
    <location>
        <begin position="162"/>
        <end position="184"/>
    </location>
</feature>
<evidence type="ECO:0000256" key="1">
    <source>
        <dbReference type="ARBA" id="ARBA00004141"/>
    </source>
</evidence>
<dbReference type="EMBL" id="AF007261">
    <property type="protein sequence ID" value="AAD11906.1"/>
    <property type="molecule type" value="Genomic_DNA"/>
</dbReference>
<gene>
    <name evidence="9" type="primary">ccmB</name>
</gene>
<dbReference type="PANTHER" id="PTHR30070:SF1">
    <property type="entry name" value="CYTOCHROME C BIOGENESIS B-RELATED"/>
    <property type="match status" value="1"/>
</dbReference>
<dbReference type="InterPro" id="IPR003544">
    <property type="entry name" value="Cyt_c_biogenesis_CcmB"/>
</dbReference>
<evidence type="ECO:0000256" key="2">
    <source>
        <dbReference type="ARBA" id="ARBA00010544"/>
    </source>
</evidence>
<evidence type="ECO:0000256" key="3">
    <source>
        <dbReference type="ARBA" id="ARBA00022448"/>
    </source>
</evidence>